<gene>
    <name evidence="1" type="ORF">AFULGI_00025270</name>
</gene>
<evidence type="ECO:0000313" key="1">
    <source>
        <dbReference type="EMBL" id="AIG99241.1"/>
    </source>
</evidence>
<dbReference type="EMBL" id="CP006577">
    <property type="protein sequence ID" value="AIG99241.1"/>
    <property type="molecule type" value="Genomic_DNA"/>
</dbReference>
<dbReference type="RefSeq" id="WP_010879723.1">
    <property type="nucleotide sequence ID" value="NZ_CP006577.1"/>
</dbReference>
<dbReference type="HOGENOM" id="CLU_170072_1_0_2"/>
<dbReference type="Pfam" id="PF10967">
    <property type="entry name" value="DUF2769"/>
    <property type="match status" value="1"/>
</dbReference>
<organism evidence="1 2">
    <name type="scientific">Archaeoglobus fulgidus DSM 8774</name>
    <dbReference type="NCBI Taxonomy" id="1344584"/>
    <lineage>
        <taxon>Archaea</taxon>
        <taxon>Methanobacteriati</taxon>
        <taxon>Methanobacteriota</taxon>
        <taxon>Archaeoglobi</taxon>
        <taxon>Archaeoglobales</taxon>
        <taxon>Archaeoglobaceae</taxon>
        <taxon>Archaeoglobus</taxon>
    </lineage>
</organism>
<dbReference type="Proteomes" id="UP000028501">
    <property type="component" value="Chromosome"/>
</dbReference>
<evidence type="ECO:0000313" key="2">
    <source>
        <dbReference type="Proteomes" id="UP000028501"/>
    </source>
</evidence>
<dbReference type="AlphaFoldDB" id="A0A075WGV5"/>
<dbReference type="GeneID" id="24795996"/>
<sequence>MERVDELVERECICRDCSTYVAEESKTGFCYFGTSEVIKDEKGCLCPLCKVAAVMELKGEFYCTRGS</sequence>
<dbReference type="KEGG" id="afg:AFULGI_00025270"/>
<accession>A0A075WGV5</accession>
<proteinExistence type="predicted"/>
<reference evidence="1 2" key="1">
    <citation type="submission" date="2013-07" db="EMBL/GenBank/DDBJ databases">
        <title>Genome of Archaeoglobus fulgidus.</title>
        <authorList>
            <person name="Fiebig A."/>
            <person name="Birkeland N.-K."/>
        </authorList>
    </citation>
    <scope>NUCLEOTIDE SEQUENCE [LARGE SCALE GENOMIC DNA]</scope>
    <source>
        <strain evidence="1 2">DSM 8774</strain>
    </source>
</reference>
<name>A0A075WGV5_ARCFL</name>
<protein>
    <recommendedName>
        <fullName evidence="3">DUF2769 domain-containing protein</fullName>
    </recommendedName>
</protein>
<dbReference type="InterPro" id="IPR020075">
    <property type="entry name" value="Uncharacterised_AF2234"/>
</dbReference>
<evidence type="ECO:0008006" key="3">
    <source>
        <dbReference type="Google" id="ProtNLM"/>
    </source>
</evidence>